<evidence type="ECO:0000313" key="6">
    <source>
        <dbReference type="EMBL" id="RKR75214.1"/>
    </source>
</evidence>
<keyword evidence="2" id="KW-0472">Membrane</keyword>
<comment type="caution">
    <text evidence="6">The sequence shown here is derived from an EMBL/GenBank/DDBJ whole genome shotgun (WGS) entry which is preliminary data.</text>
</comment>
<feature type="domain" description="DUF5979" evidence="4">
    <location>
        <begin position="817"/>
        <end position="914"/>
    </location>
</feature>
<feature type="chain" id="PRO_5019743972" evidence="3">
    <location>
        <begin position="30"/>
        <end position="973"/>
    </location>
</feature>
<keyword evidence="2" id="KW-1133">Transmembrane helix</keyword>
<dbReference type="Proteomes" id="UP000280008">
    <property type="component" value="Unassembled WGS sequence"/>
</dbReference>
<dbReference type="NCBIfam" id="TIGR04215">
    <property type="entry name" value="choice_anch_A"/>
    <property type="match status" value="1"/>
</dbReference>
<feature type="transmembrane region" description="Helical" evidence="2">
    <location>
        <begin position="946"/>
        <end position="963"/>
    </location>
</feature>
<feature type="signal peptide" evidence="3">
    <location>
        <begin position="1"/>
        <end position="29"/>
    </location>
</feature>
<name>A0A495IGX3_9MICO</name>
<proteinExistence type="predicted"/>
<feature type="domain" description="Choice-of-anchor A" evidence="5">
    <location>
        <begin position="63"/>
        <end position="339"/>
    </location>
</feature>
<evidence type="ECO:0000259" key="4">
    <source>
        <dbReference type="Pfam" id="PF19407"/>
    </source>
</evidence>
<evidence type="ECO:0000256" key="2">
    <source>
        <dbReference type="SAM" id="Phobius"/>
    </source>
</evidence>
<keyword evidence="2" id="KW-0812">Transmembrane</keyword>
<sequence>MIAAAAAVLFATGALTLQGGLGVPAPASAAPAAPTAAPDLPECPTPQQLAQRETPIGTDANVSVFVGGDYSVGANAAESEGVLAVGGTATFDKTNGGTFNVGVVGFGSGVVPPAGSDMLLTGGDATPGATTTVDVGHGIGGNVVAGGTAAPLDRFETSGGTVTSDAADPLGPFATFGTTIRTKSTQYAALPTTGTTSERFNTLTFTGDGSSATQVFRIPGDELGTQSEPRAVEFVRIPTDARIIITVTGSTAAVYPAGFFTDASTEQISFGDPRFVELATHTMWNFADAADVTIGTGDQLLGSVMVPSATATTRITASTNGRLLIGGDLVFDGQGNEAHSFPFPDDDFECKPTIDPPVATGGLAVRKVVSDADGVADPAQEFVGTWSCTEAPGTEEPGGTWRVTASGAATTIAENLPVGSVCRVAEGPPDGPVADDPSYGWAPPTITPSTVTIGDGTVSEVTVTNTVTRSTGGFDIVKALDDPTGRVDPGRTYSGGWSCAVGDATVASGTWSLTAGGAPHTVSGVPTGAVCSVTEDEPTAPVPGDPSAVWEPPVISPDTITVGDGTTPTVTVTNRVEEVTGSFAVTKSVSRPSDGVVPGTRFTFDWRCTAPGGATLSGSVEVAAGGVETVAGVAVGSSCTLTETGTPPVADDSYEWLDPVWSVDGGAETTGREATFTIPAAGSRLVTVAWRDEIVRHVGTLDVLKSLDDPDHVVAPTQTYHVIWSCVLPGGGDESGADDILADGIGHDLATDLPFGTRCNVSEDLQISASPSSDGDRAFRWAAPVLGDSEVVIGEGGSTVSIVHIDNTVADVTTSATIAKVVDAPSGGAPSGAVYRGSVRCIAPDGSVRTATWAVSAGRPAAPLIDGLVDGTACTVTEATPPAADGFEWQQPVVSPDSFVAHAGSTVSVTVRNTLVADPESPGGGTVSPSDTAGSQELAATGSTPAPAALIAALLLAAGASLVETSRRRRPRR</sequence>
<dbReference type="InterPro" id="IPR046022">
    <property type="entry name" value="DUF5979"/>
</dbReference>
<feature type="domain" description="DUF5979" evidence="4">
    <location>
        <begin position="474"/>
        <end position="576"/>
    </location>
</feature>
<protein>
    <submittedName>
        <fullName evidence="6">Choice-of-anchor A domain-containing protein</fullName>
    </submittedName>
</protein>
<accession>A0A495IGX3</accession>
<feature type="domain" description="DUF5979" evidence="4">
    <location>
        <begin position="703"/>
        <end position="809"/>
    </location>
</feature>
<evidence type="ECO:0000313" key="7">
    <source>
        <dbReference type="Proteomes" id="UP000280008"/>
    </source>
</evidence>
<evidence type="ECO:0000259" key="5">
    <source>
        <dbReference type="Pfam" id="PF20597"/>
    </source>
</evidence>
<gene>
    <name evidence="6" type="ORF">C8E83_2352</name>
</gene>
<feature type="domain" description="DUF5979" evidence="4">
    <location>
        <begin position="583"/>
        <end position="676"/>
    </location>
</feature>
<dbReference type="Pfam" id="PF20597">
    <property type="entry name" value="pAdhesive_15"/>
    <property type="match status" value="1"/>
</dbReference>
<evidence type="ECO:0000256" key="3">
    <source>
        <dbReference type="SAM" id="SignalP"/>
    </source>
</evidence>
<dbReference type="EMBL" id="RBKS01000001">
    <property type="protein sequence ID" value="RKR75214.1"/>
    <property type="molecule type" value="Genomic_DNA"/>
</dbReference>
<keyword evidence="3" id="KW-0732">Signal</keyword>
<dbReference type="InterPro" id="IPR026588">
    <property type="entry name" value="Choice_anch_A"/>
</dbReference>
<feature type="domain" description="DUF5979" evidence="4">
    <location>
        <begin position="364"/>
        <end position="468"/>
    </location>
</feature>
<evidence type="ECO:0000256" key="1">
    <source>
        <dbReference type="SAM" id="MobiDB-lite"/>
    </source>
</evidence>
<feature type="region of interest" description="Disordered" evidence="1">
    <location>
        <begin position="918"/>
        <end position="942"/>
    </location>
</feature>
<reference evidence="6 7" key="1">
    <citation type="submission" date="2018-10" db="EMBL/GenBank/DDBJ databases">
        <title>Sequencing the genomes of 1000 actinobacteria strains.</title>
        <authorList>
            <person name="Klenk H.-P."/>
        </authorList>
    </citation>
    <scope>NUCLEOTIDE SEQUENCE [LARGE SCALE GENOMIC DNA]</scope>
    <source>
        <strain evidence="6 7">DSM 17894</strain>
    </source>
</reference>
<dbReference type="AlphaFoldDB" id="A0A495IGX3"/>
<dbReference type="Pfam" id="PF19407">
    <property type="entry name" value="DUF5979"/>
    <property type="match status" value="5"/>
</dbReference>
<organism evidence="6 7">
    <name type="scientific">Frondihabitans australicus</name>
    <dbReference type="NCBI Taxonomy" id="386892"/>
    <lineage>
        <taxon>Bacteria</taxon>
        <taxon>Bacillati</taxon>
        <taxon>Actinomycetota</taxon>
        <taxon>Actinomycetes</taxon>
        <taxon>Micrococcales</taxon>
        <taxon>Microbacteriaceae</taxon>
        <taxon>Frondihabitans</taxon>
    </lineage>
</organism>
<keyword evidence="7" id="KW-1185">Reference proteome</keyword>